<organism evidence="12 13">
    <name type="scientific">Streptomyces griseoruber</name>
    <dbReference type="NCBI Taxonomy" id="1943"/>
    <lineage>
        <taxon>Bacteria</taxon>
        <taxon>Bacillati</taxon>
        <taxon>Actinomycetota</taxon>
        <taxon>Actinomycetes</taxon>
        <taxon>Kitasatosporales</taxon>
        <taxon>Streptomycetaceae</taxon>
        <taxon>Streptomyces</taxon>
    </lineage>
</organism>
<dbReference type="Gene3D" id="1.20.5.1930">
    <property type="match status" value="1"/>
</dbReference>
<proteinExistence type="predicted"/>
<keyword evidence="10" id="KW-1133">Transmembrane helix</keyword>
<evidence type="ECO:0000313" key="13">
    <source>
        <dbReference type="Proteomes" id="UP000052982"/>
    </source>
</evidence>
<reference evidence="12 13" key="1">
    <citation type="submission" date="2015-10" db="EMBL/GenBank/DDBJ databases">
        <title>Draft genome sequence of Streptomyces griseoruber DSM 40281, type strain for the species Streptomyces griseoruber.</title>
        <authorList>
            <person name="Ruckert C."/>
            <person name="Winkler A."/>
            <person name="Kalinowski J."/>
            <person name="Kampfer P."/>
            <person name="Glaeser S."/>
        </authorList>
    </citation>
    <scope>NUCLEOTIDE SEQUENCE [LARGE SCALE GENOMIC DNA]</scope>
    <source>
        <strain evidence="12 13">DSM 40281</strain>
    </source>
</reference>
<keyword evidence="13" id="KW-1185">Reference proteome</keyword>
<dbReference type="GO" id="GO:0005524">
    <property type="term" value="F:ATP binding"/>
    <property type="evidence" value="ECO:0007669"/>
    <property type="project" value="UniProtKB-KW"/>
</dbReference>
<dbReference type="GO" id="GO:0000155">
    <property type="term" value="F:phosphorelay sensor kinase activity"/>
    <property type="evidence" value="ECO:0007669"/>
    <property type="project" value="InterPro"/>
</dbReference>
<dbReference type="InterPro" id="IPR025828">
    <property type="entry name" value="Put_sensor_dom"/>
</dbReference>
<feature type="transmembrane region" description="Helical" evidence="10">
    <location>
        <begin position="30"/>
        <end position="51"/>
    </location>
</feature>
<dbReference type="InterPro" id="IPR050482">
    <property type="entry name" value="Sensor_HK_TwoCompSys"/>
</dbReference>
<dbReference type="InterPro" id="IPR036890">
    <property type="entry name" value="HATPase_C_sf"/>
</dbReference>
<accession>A0A124I1V3</accession>
<dbReference type="GO" id="GO:0016020">
    <property type="term" value="C:membrane"/>
    <property type="evidence" value="ECO:0007669"/>
    <property type="project" value="InterPro"/>
</dbReference>
<keyword evidence="8" id="KW-0902">Two-component regulatory system</keyword>
<dbReference type="Pfam" id="PF13796">
    <property type="entry name" value="Sensor"/>
    <property type="match status" value="2"/>
</dbReference>
<dbReference type="Gene3D" id="3.30.565.10">
    <property type="entry name" value="Histidine kinase-like ATPase, C-terminal domain"/>
    <property type="match status" value="1"/>
</dbReference>
<dbReference type="EMBL" id="LMWW01000053">
    <property type="protein sequence ID" value="KUN78480.1"/>
    <property type="molecule type" value="Genomic_DNA"/>
</dbReference>
<dbReference type="Proteomes" id="UP000052982">
    <property type="component" value="Unassembled WGS sequence"/>
</dbReference>
<feature type="compositionally biased region" description="Basic and acidic residues" evidence="9">
    <location>
        <begin position="142"/>
        <end position="162"/>
    </location>
</feature>
<feature type="region of interest" description="Disordered" evidence="9">
    <location>
        <begin position="505"/>
        <end position="525"/>
    </location>
</feature>
<evidence type="ECO:0000256" key="9">
    <source>
        <dbReference type="SAM" id="MobiDB-lite"/>
    </source>
</evidence>
<evidence type="ECO:0000256" key="2">
    <source>
        <dbReference type="ARBA" id="ARBA00012438"/>
    </source>
</evidence>
<dbReference type="InterPro" id="IPR011712">
    <property type="entry name" value="Sig_transdc_His_kin_sub3_dim/P"/>
</dbReference>
<dbReference type="Pfam" id="PF02518">
    <property type="entry name" value="HATPase_c"/>
    <property type="match status" value="1"/>
</dbReference>
<evidence type="ECO:0000256" key="6">
    <source>
        <dbReference type="ARBA" id="ARBA00022777"/>
    </source>
</evidence>
<evidence type="ECO:0000313" key="12">
    <source>
        <dbReference type="EMBL" id="KUN78480.1"/>
    </source>
</evidence>
<feature type="transmembrane region" description="Helical" evidence="10">
    <location>
        <begin position="210"/>
        <end position="233"/>
    </location>
</feature>
<dbReference type="PANTHER" id="PTHR24421">
    <property type="entry name" value="NITRATE/NITRITE SENSOR PROTEIN NARX-RELATED"/>
    <property type="match status" value="1"/>
</dbReference>
<keyword evidence="7" id="KW-0067">ATP-binding</keyword>
<feature type="compositionally biased region" description="Pro residues" evidence="9">
    <location>
        <begin position="166"/>
        <end position="176"/>
    </location>
</feature>
<feature type="transmembrane region" description="Helical" evidence="10">
    <location>
        <begin position="253"/>
        <end position="276"/>
    </location>
</feature>
<dbReference type="PANTHER" id="PTHR24421:SF10">
    <property type="entry name" value="NITRATE_NITRITE SENSOR PROTEIN NARQ"/>
    <property type="match status" value="1"/>
</dbReference>
<evidence type="ECO:0000256" key="4">
    <source>
        <dbReference type="ARBA" id="ARBA00022679"/>
    </source>
</evidence>
<dbReference type="CDD" id="cd16917">
    <property type="entry name" value="HATPase_UhpB-NarQ-NarX-like"/>
    <property type="match status" value="1"/>
</dbReference>
<feature type="transmembrane region" description="Helical" evidence="10">
    <location>
        <begin position="57"/>
        <end position="81"/>
    </location>
</feature>
<dbReference type="GO" id="GO:0046983">
    <property type="term" value="F:protein dimerization activity"/>
    <property type="evidence" value="ECO:0007669"/>
    <property type="project" value="InterPro"/>
</dbReference>
<evidence type="ECO:0000256" key="1">
    <source>
        <dbReference type="ARBA" id="ARBA00000085"/>
    </source>
</evidence>
<evidence type="ECO:0000256" key="8">
    <source>
        <dbReference type="ARBA" id="ARBA00023012"/>
    </source>
</evidence>
<sequence length="525" mass="55003">MIRMDPRYPRDVWQALTRPRYLLSPWPWRAAAYLLTGAVLGAVLLVGLAAWVTVGGVLAIVLVGLPLLAATVLAGLPVAALERRRLGWIERKRAPGAHADPSKPGAHADPSKPGAHAAPSKPDAHARPLAPDAHARPLPPDPHARPFAPDRHLHPLGPDRHLRSPAPTPHIDPPAPGLRAWLSTRLREGATWREFGHALLTACLLWPAEALLLLVALVSPLAMIATPVLLATAGGGREVKVLKVWTVTGQPAAFAAAALGVLLLAAGAYALGLAAAARAALTRRLVAPPDGGTRARVAELTRSRARLVDAFEAERRRIERDLHDGAQQRLVALTMSLGLARLDAPPGGPLAEQLTRACEEAGAALAELRELIHGIHPQVLADYGLEAAVADAADRSPVPVDVGFVSPLPRLPQAVEAAAYFVVREALANVARHSGAGRARVEGEYGDGRLVLEVSDDGRGGADPGRGTGLTGLADRVSVLDGRLSVTSPTGGPTLLRVEIPCEPTPKDGPCVWSSPRTASSSATA</sequence>
<dbReference type="SUPFAM" id="SSF55874">
    <property type="entry name" value="ATPase domain of HSP90 chaperone/DNA topoisomerase II/histidine kinase"/>
    <property type="match status" value="1"/>
</dbReference>
<keyword evidence="3" id="KW-0597">Phosphoprotein</keyword>
<dbReference type="InterPro" id="IPR003594">
    <property type="entry name" value="HATPase_dom"/>
</dbReference>
<evidence type="ECO:0000256" key="10">
    <source>
        <dbReference type="SAM" id="Phobius"/>
    </source>
</evidence>
<keyword evidence="10" id="KW-0472">Membrane</keyword>
<evidence type="ECO:0000256" key="5">
    <source>
        <dbReference type="ARBA" id="ARBA00022741"/>
    </source>
</evidence>
<protein>
    <recommendedName>
        <fullName evidence="2">histidine kinase</fullName>
        <ecNumber evidence="2">2.7.13.3</ecNumber>
    </recommendedName>
</protein>
<keyword evidence="10" id="KW-0812">Transmembrane</keyword>
<feature type="region of interest" description="Disordered" evidence="9">
    <location>
        <begin position="93"/>
        <end position="177"/>
    </location>
</feature>
<keyword evidence="4" id="KW-0808">Transferase</keyword>
<dbReference type="SMART" id="SM00387">
    <property type="entry name" value="HATPase_c"/>
    <property type="match status" value="1"/>
</dbReference>
<dbReference type="AlphaFoldDB" id="A0A124I1V3"/>
<evidence type="ECO:0000256" key="3">
    <source>
        <dbReference type="ARBA" id="ARBA00022553"/>
    </source>
</evidence>
<keyword evidence="6 12" id="KW-0418">Kinase</keyword>
<dbReference type="STRING" id="1943.AQJ64_31365"/>
<dbReference type="EC" id="2.7.13.3" evidence="2"/>
<feature type="domain" description="Histidine kinase/HSP90-like ATPase" evidence="11">
    <location>
        <begin position="414"/>
        <end position="504"/>
    </location>
</feature>
<keyword evidence="5" id="KW-0547">Nucleotide-binding</keyword>
<name>A0A124I1V3_9ACTN</name>
<dbReference type="Pfam" id="PF07730">
    <property type="entry name" value="HisKA_3"/>
    <property type="match status" value="1"/>
</dbReference>
<gene>
    <name evidence="12" type="ORF">AQJ64_31365</name>
</gene>
<comment type="catalytic activity">
    <reaction evidence="1">
        <text>ATP + protein L-histidine = ADP + protein N-phospho-L-histidine.</text>
        <dbReference type="EC" id="2.7.13.3"/>
    </reaction>
</comment>
<comment type="caution">
    <text evidence="12">The sequence shown here is derived from an EMBL/GenBank/DDBJ whole genome shotgun (WGS) entry which is preliminary data.</text>
</comment>
<evidence type="ECO:0000256" key="7">
    <source>
        <dbReference type="ARBA" id="ARBA00022840"/>
    </source>
</evidence>
<evidence type="ECO:0000259" key="11">
    <source>
        <dbReference type="SMART" id="SM00387"/>
    </source>
</evidence>